<dbReference type="EMBL" id="AP025592">
    <property type="protein sequence ID" value="BDG08917.1"/>
    <property type="molecule type" value="Genomic_DNA"/>
</dbReference>
<accession>A0ABN6NAD0</accession>
<organism evidence="1 2">
    <name type="scientific">Anaeromyxobacter paludicola</name>
    <dbReference type="NCBI Taxonomy" id="2918171"/>
    <lineage>
        <taxon>Bacteria</taxon>
        <taxon>Pseudomonadati</taxon>
        <taxon>Myxococcota</taxon>
        <taxon>Myxococcia</taxon>
        <taxon>Myxococcales</taxon>
        <taxon>Cystobacterineae</taxon>
        <taxon>Anaeromyxobacteraceae</taxon>
        <taxon>Anaeromyxobacter</taxon>
    </lineage>
</organism>
<evidence type="ECO:0000313" key="2">
    <source>
        <dbReference type="Proteomes" id="UP001162734"/>
    </source>
</evidence>
<evidence type="ECO:0008006" key="3">
    <source>
        <dbReference type="Google" id="ProtNLM"/>
    </source>
</evidence>
<name>A0ABN6NAD0_9BACT</name>
<evidence type="ECO:0000313" key="1">
    <source>
        <dbReference type="EMBL" id="BDG08917.1"/>
    </source>
</evidence>
<gene>
    <name evidence="1" type="ORF">AMPC_20300</name>
</gene>
<dbReference type="Proteomes" id="UP001162734">
    <property type="component" value="Chromosome"/>
</dbReference>
<dbReference type="Pfam" id="PF07505">
    <property type="entry name" value="DUF5131"/>
    <property type="match status" value="1"/>
</dbReference>
<dbReference type="CDD" id="cd01335">
    <property type="entry name" value="Radical_SAM"/>
    <property type="match status" value="1"/>
</dbReference>
<keyword evidence="2" id="KW-1185">Reference proteome</keyword>
<dbReference type="InterPro" id="IPR011101">
    <property type="entry name" value="DUF5131"/>
</dbReference>
<dbReference type="RefSeq" id="WP_248346238.1">
    <property type="nucleotide sequence ID" value="NZ_AP025592.1"/>
</dbReference>
<reference evidence="2" key="1">
    <citation type="journal article" date="2022" name="Int. J. Syst. Evol. Microbiol.">
        <title>Anaeromyxobacter oryzae sp. nov., Anaeromyxobacter diazotrophicus sp. nov. and Anaeromyxobacter paludicola sp. nov., isolated from paddy soils.</title>
        <authorList>
            <person name="Itoh H."/>
            <person name="Xu Z."/>
            <person name="Mise K."/>
            <person name="Masuda Y."/>
            <person name="Ushijima N."/>
            <person name="Hayakawa C."/>
            <person name="Shiratori Y."/>
            <person name="Senoo K."/>
        </authorList>
    </citation>
    <scope>NUCLEOTIDE SEQUENCE [LARGE SCALE GENOMIC DNA]</scope>
    <source>
        <strain evidence="2">Red630</strain>
    </source>
</reference>
<proteinExistence type="predicted"/>
<protein>
    <recommendedName>
        <fullName evidence="3">Phage Gp37/Gp68 family protein</fullName>
    </recommendedName>
</protein>
<sequence>MSDHSTIEWTDATWNPMRGCTKISPGCAHCYAETFAERFRGVPGHPFEQGFELRLVPEALDLPLRWKKSRLIFVNSMSDLFHEKVPDSYIEQVFAVMRQAAQHRFQVLTKRAERLESFTQRHAPSPNVWLGVSVENADYTWRIDHLRRAQARVRFLSIEPLLGPIPDLDVRGIDWVIVGGESGGKCRPMNAAWVREIRDRCRSRRVPFFFKQWGGFQKKKNGRELDGRTWNEMPRAAAG</sequence>